<dbReference type="HOGENOM" id="CLU_006175_4_2_1"/>
<dbReference type="Ensembl" id="ENSLACT00000003151.1">
    <property type="protein sequence ID" value="ENSLACP00000003121.1"/>
    <property type="gene ID" value="ENSLACG00000002796.1"/>
</dbReference>
<evidence type="ECO:0000259" key="1">
    <source>
        <dbReference type="Pfam" id="PF05699"/>
    </source>
</evidence>
<dbReference type="AlphaFoldDB" id="H3A0F0"/>
<organism evidence="3 4">
    <name type="scientific">Latimeria chalumnae</name>
    <name type="common">Coelacanth</name>
    <dbReference type="NCBI Taxonomy" id="7897"/>
    <lineage>
        <taxon>Eukaryota</taxon>
        <taxon>Metazoa</taxon>
        <taxon>Chordata</taxon>
        <taxon>Craniata</taxon>
        <taxon>Vertebrata</taxon>
        <taxon>Euteleostomi</taxon>
        <taxon>Coelacanthiformes</taxon>
        <taxon>Coelacanthidae</taxon>
        <taxon>Latimeria</taxon>
    </lineage>
</organism>
<evidence type="ECO:0000313" key="4">
    <source>
        <dbReference type="Proteomes" id="UP000008672"/>
    </source>
</evidence>
<dbReference type="InterPro" id="IPR008906">
    <property type="entry name" value="HATC_C_dom"/>
</dbReference>
<feature type="domain" description="HAT C-terminal dimerisation" evidence="1">
    <location>
        <begin position="571"/>
        <end position="627"/>
    </location>
</feature>
<dbReference type="GeneTree" id="ENSGT00940000162068"/>
<reference evidence="3" key="3">
    <citation type="submission" date="2025-09" db="UniProtKB">
        <authorList>
            <consortium name="Ensembl"/>
        </authorList>
    </citation>
    <scope>IDENTIFICATION</scope>
</reference>
<reference evidence="4" key="1">
    <citation type="submission" date="2011-08" db="EMBL/GenBank/DDBJ databases">
        <title>The draft genome of Latimeria chalumnae.</title>
        <authorList>
            <person name="Di Palma F."/>
            <person name="Alfoldi J."/>
            <person name="Johnson J."/>
            <person name="Berlin A."/>
            <person name="Gnerre S."/>
            <person name="Jaffe D."/>
            <person name="MacCallum I."/>
            <person name="Young S."/>
            <person name="Walker B.J."/>
            <person name="Lander E."/>
            <person name="Lindblad-Toh K."/>
        </authorList>
    </citation>
    <scope>NUCLEOTIDE SEQUENCE [LARGE SCALE GENOMIC DNA]</scope>
    <source>
        <strain evidence="4">Wild caught</strain>
    </source>
</reference>
<protein>
    <recommendedName>
        <fullName evidence="5">TTF-type domain-containing protein</fullName>
    </recommendedName>
</protein>
<evidence type="ECO:0008006" key="5">
    <source>
        <dbReference type="Google" id="ProtNLM"/>
    </source>
</evidence>
<reference evidence="3" key="2">
    <citation type="submission" date="2025-08" db="UniProtKB">
        <authorList>
            <consortium name="Ensembl"/>
        </authorList>
    </citation>
    <scope>IDENTIFICATION</scope>
</reference>
<dbReference type="eggNOG" id="ENOG502QSU3">
    <property type="taxonomic scope" value="Eukaryota"/>
</dbReference>
<dbReference type="SUPFAM" id="SSF53098">
    <property type="entry name" value="Ribonuclease H-like"/>
    <property type="match status" value="1"/>
</dbReference>
<dbReference type="GO" id="GO:0046983">
    <property type="term" value="F:protein dimerization activity"/>
    <property type="evidence" value="ECO:0007669"/>
    <property type="project" value="InterPro"/>
</dbReference>
<name>H3A0F0_LATCH</name>
<dbReference type="Pfam" id="PF05699">
    <property type="entry name" value="Dimer_Tnp_hAT"/>
    <property type="match status" value="1"/>
</dbReference>
<keyword evidence="4" id="KW-1185">Reference proteome</keyword>
<dbReference type="EMBL" id="AFYH01033727">
    <property type="status" value="NOT_ANNOTATED_CDS"/>
    <property type="molecule type" value="Genomic_DNA"/>
</dbReference>
<dbReference type="InterPro" id="IPR025398">
    <property type="entry name" value="DUF4371"/>
</dbReference>
<dbReference type="Proteomes" id="UP000008672">
    <property type="component" value="Unassembled WGS sequence"/>
</dbReference>
<feature type="domain" description="DUF4371" evidence="2">
    <location>
        <begin position="32"/>
        <end position="255"/>
    </location>
</feature>
<dbReference type="InterPro" id="IPR012337">
    <property type="entry name" value="RNaseH-like_sf"/>
</dbReference>
<dbReference type="PANTHER" id="PTHR45749">
    <property type="match status" value="1"/>
</dbReference>
<dbReference type="PANTHER" id="PTHR45749:SF21">
    <property type="entry name" value="DUF4371 DOMAIN-CONTAINING PROTEIN"/>
    <property type="match status" value="1"/>
</dbReference>
<dbReference type="OMA" id="CINLAVQ"/>
<proteinExistence type="predicted"/>
<dbReference type="Pfam" id="PF14291">
    <property type="entry name" value="DUF4371"/>
    <property type="match status" value="1"/>
</dbReference>
<sequence length="653" mass="74731">WLHYLQEQDSAVCFYCATAVQQKMSLTNYIHDTFTKAGFSNWQKAKLKFSKHEQSGFHKNAVEMVTNFHKNKKNIGEILSAEYEEKRNDNRKALMAILTSMQFLGRQGLPLRGVYINNEEHAESGELNSNLHQLLRLLASDIPMLTTWPQIQNEVMEIMAHEILRKIASRFSGRKFSVMVDESTDISNTEQLVFCLRYVDDDLNTHEEFIGMHSLESTFAASITNTIEDIMLQMSIQLKDCWGQCYDGASSMAGCKTGVATSLLSKEPRALYIHCYGHALNLAVQETVKKNHILRDTLDTIEEMMKLIKKSPKRETIFKKVKEEIALESPGIRLLAPTRWTVCAPALASISGNYLALKETWLQSKTETKAQIGGVARQMDSFNFFFGVELGRKILNMTDNLSRTLQGPYISANEGQNIMQMTVKALPTMRSEKVLKKKRQELGCINEPKVGRKRKILHWYEVGSSDPAHHTQPCVEDLYRRTHYEVIDFASQAIQRRFDQDGYKILCKLEDLLCSKNQDLSKFDDVFNLYKEDLDKERLATQLNVLYANMGAGPVSLKNVVAFLKSLGQGQRHLYSMVMTLVELILVMPATNAISERSFSALRCVKTWLRSTMTQSRLNWCMVLHVHNDETDKLDLLKIANEFTMRNDSRKKI</sequence>
<dbReference type="InParanoid" id="H3A0F0"/>
<evidence type="ECO:0000259" key="2">
    <source>
        <dbReference type="Pfam" id="PF14291"/>
    </source>
</evidence>
<accession>H3A0F0</accession>
<evidence type="ECO:0000313" key="3">
    <source>
        <dbReference type="Ensembl" id="ENSLACP00000003121.1"/>
    </source>
</evidence>